<dbReference type="Gene3D" id="3.20.20.140">
    <property type="entry name" value="Metal-dependent hydrolases"/>
    <property type="match status" value="1"/>
</dbReference>
<feature type="binding site" evidence="4">
    <location>
        <position position="205"/>
    </location>
    <ligand>
        <name>a divalent metal cation</name>
        <dbReference type="ChEBI" id="CHEBI:60240"/>
        <label>1</label>
    </ligand>
</feature>
<dbReference type="GO" id="GO:0004536">
    <property type="term" value="F:DNA nuclease activity"/>
    <property type="evidence" value="ECO:0007669"/>
    <property type="project" value="InterPro"/>
</dbReference>
<sequence>MYLVDTHSHIYSEEFDADIQEVMQRASEAGVQKICLPNIDVASIERLHRLCDRFPSICFPMMGLHPTEVDADYPRHLALIRAQFAQRKYIAVGEIGIDLYWDTTYQQQQIEAFETQLQWCLDLNLPVSIHARNAFPQVFESLRKVGADKLRGIFHSFGGTREELEETLSFPHFLLGINGVITYKKASFKDYLALAPINRIVLETDAPYLTPVPFRGKRNESAYLKYVVQHLAEVYGVSEETIAEETAKNACQMFEI</sequence>
<feature type="binding site" evidence="4">
    <location>
        <position position="7"/>
    </location>
    <ligand>
        <name>a divalent metal cation</name>
        <dbReference type="ChEBI" id="CHEBI:60240"/>
        <label>1</label>
    </ligand>
</feature>
<keyword evidence="3 5" id="KW-0378">Hydrolase</keyword>
<feature type="binding site" evidence="4">
    <location>
        <position position="94"/>
    </location>
    <ligand>
        <name>a divalent metal cation</name>
        <dbReference type="ChEBI" id="CHEBI:60240"/>
        <label>1</label>
    </ligand>
</feature>
<dbReference type="GO" id="GO:0051499">
    <property type="term" value="F:D-aminoacyl-tRNA deacylase activity"/>
    <property type="evidence" value="ECO:0007669"/>
    <property type="project" value="UniProtKB-EC"/>
</dbReference>
<dbReference type="GO" id="GO:0046872">
    <property type="term" value="F:metal ion binding"/>
    <property type="evidence" value="ECO:0007669"/>
    <property type="project" value="UniProtKB-KW"/>
</dbReference>
<evidence type="ECO:0000256" key="3">
    <source>
        <dbReference type="ARBA" id="ARBA00022801"/>
    </source>
</evidence>
<dbReference type="NCBIfam" id="TIGR00010">
    <property type="entry name" value="YchF/TatD family DNA exonuclease"/>
    <property type="match status" value="1"/>
</dbReference>
<dbReference type="EMBL" id="SNRX01000022">
    <property type="protein sequence ID" value="KAA6301273.1"/>
    <property type="molecule type" value="Genomic_DNA"/>
</dbReference>
<evidence type="ECO:0000313" key="6">
    <source>
        <dbReference type="Proteomes" id="UP000324575"/>
    </source>
</evidence>
<dbReference type="SUPFAM" id="SSF51556">
    <property type="entry name" value="Metallo-dependent hydrolases"/>
    <property type="match status" value="1"/>
</dbReference>
<accession>A0A5M8NX06</accession>
<comment type="similarity">
    <text evidence="1">Belongs to the metallo-dependent hydrolases superfamily. TatD-type hydrolase family.</text>
</comment>
<evidence type="ECO:0000256" key="4">
    <source>
        <dbReference type="PIRSR" id="PIRSR005902-1"/>
    </source>
</evidence>
<dbReference type="Pfam" id="PF01026">
    <property type="entry name" value="TatD_DNase"/>
    <property type="match status" value="1"/>
</dbReference>
<dbReference type="GO" id="GO:0005829">
    <property type="term" value="C:cytosol"/>
    <property type="evidence" value="ECO:0007669"/>
    <property type="project" value="TreeGrafter"/>
</dbReference>
<feature type="binding site" evidence="4">
    <location>
        <position position="9"/>
    </location>
    <ligand>
        <name>a divalent metal cation</name>
        <dbReference type="ChEBI" id="CHEBI:60240"/>
        <label>1</label>
    </ligand>
</feature>
<dbReference type="EC" id="3.1.1.96" evidence="5"/>
<protein>
    <submittedName>
        <fullName evidence="5">D-aminoacyl-tRNA deacylase</fullName>
        <ecNumber evidence="5">3.1.1.96</ecNumber>
    </submittedName>
</protein>
<dbReference type="PANTHER" id="PTHR46124">
    <property type="entry name" value="D-AMINOACYL-TRNA DEACYLASE"/>
    <property type="match status" value="1"/>
</dbReference>
<name>A0A5M8NX06_9BACT</name>
<evidence type="ECO:0000256" key="1">
    <source>
        <dbReference type="ARBA" id="ARBA00009275"/>
    </source>
</evidence>
<feature type="binding site" evidence="4">
    <location>
        <position position="130"/>
    </location>
    <ligand>
        <name>a divalent metal cation</name>
        <dbReference type="ChEBI" id="CHEBI:60240"/>
        <label>2</label>
    </ligand>
</feature>
<organism evidence="5 6">
    <name type="scientific">Candidatus Ordinivivax streblomastigis</name>
    <dbReference type="NCBI Taxonomy" id="2540710"/>
    <lineage>
        <taxon>Bacteria</taxon>
        <taxon>Pseudomonadati</taxon>
        <taxon>Bacteroidota</taxon>
        <taxon>Bacteroidia</taxon>
        <taxon>Bacteroidales</taxon>
        <taxon>Candidatus Ordinivivax</taxon>
    </lineage>
</organism>
<gene>
    <name evidence="5" type="ORF">EZS26_002582</name>
</gene>
<dbReference type="PIRSF" id="PIRSF005902">
    <property type="entry name" value="DNase_TatD"/>
    <property type="match status" value="1"/>
</dbReference>
<proteinExistence type="inferred from homology"/>
<comment type="caution">
    <text evidence="5">The sequence shown here is derived from an EMBL/GenBank/DDBJ whole genome shotgun (WGS) entry which is preliminary data.</text>
</comment>
<dbReference type="InterPro" id="IPR001130">
    <property type="entry name" value="TatD-like"/>
</dbReference>
<dbReference type="PANTHER" id="PTHR46124:SF4">
    <property type="entry name" value="HYDROLASE TATD"/>
    <property type="match status" value="1"/>
</dbReference>
<dbReference type="CDD" id="cd01310">
    <property type="entry name" value="TatD_DNAse"/>
    <property type="match status" value="1"/>
</dbReference>
<dbReference type="Proteomes" id="UP000324575">
    <property type="component" value="Unassembled WGS sequence"/>
</dbReference>
<evidence type="ECO:0000313" key="5">
    <source>
        <dbReference type="EMBL" id="KAA6301273.1"/>
    </source>
</evidence>
<keyword evidence="2 4" id="KW-0479">Metal-binding</keyword>
<dbReference type="InterPro" id="IPR032466">
    <property type="entry name" value="Metal_Hydrolase"/>
</dbReference>
<feature type="binding site" evidence="4">
    <location>
        <position position="155"/>
    </location>
    <ligand>
        <name>a divalent metal cation</name>
        <dbReference type="ChEBI" id="CHEBI:60240"/>
        <label>2</label>
    </ligand>
</feature>
<dbReference type="FunFam" id="3.20.20.140:FF:000005">
    <property type="entry name" value="TatD family hydrolase"/>
    <property type="match status" value="1"/>
</dbReference>
<evidence type="ECO:0000256" key="2">
    <source>
        <dbReference type="ARBA" id="ARBA00022723"/>
    </source>
</evidence>
<reference evidence="5 6" key="1">
    <citation type="submission" date="2019-03" db="EMBL/GenBank/DDBJ databases">
        <title>Single cell metagenomics reveals metabolic interactions within the superorganism composed of flagellate Streblomastix strix and complex community of Bacteroidetes bacteria on its surface.</title>
        <authorList>
            <person name="Treitli S.C."/>
            <person name="Kolisko M."/>
            <person name="Husnik F."/>
            <person name="Keeling P."/>
            <person name="Hampl V."/>
        </authorList>
    </citation>
    <scope>NUCLEOTIDE SEQUENCE [LARGE SCALE GENOMIC DNA]</scope>
    <source>
        <strain evidence="5">St1</strain>
    </source>
</reference>
<dbReference type="AlphaFoldDB" id="A0A5M8NX06"/>
<dbReference type="InterPro" id="IPR015991">
    <property type="entry name" value="TatD/YcfH-like"/>
</dbReference>